<evidence type="ECO:0000313" key="1">
    <source>
        <dbReference type="Proteomes" id="UP000887569"/>
    </source>
</evidence>
<keyword evidence="1" id="KW-1185">Reference proteome</keyword>
<dbReference type="Proteomes" id="UP000887569">
    <property type="component" value="Unplaced"/>
</dbReference>
<dbReference type="AlphaFoldDB" id="A0A915B2G0"/>
<proteinExistence type="predicted"/>
<evidence type="ECO:0000313" key="2">
    <source>
        <dbReference type="WBParaSite" id="PgR024_g093_t02"/>
    </source>
</evidence>
<accession>A0A915B2G0</accession>
<dbReference type="WBParaSite" id="PgR024_g093_t02">
    <property type="protein sequence ID" value="PgR024_g093_t02"/>
    <property type="gene ID" value="PgR024_g093"/>
</dbReference>
<sequence>MRYKCSQYCDYSNESIGNSFAFMCCIALWVSVNDKSTVITCCIRQYVSNAWQ</sequence>
<name>A0A915B2G0_PARUN</name>
<reference evidence="2" key="1">
    <citation type="submission" date="2022-11" db="UniProtKB">
        <authorList>
            <consortium name="WormBaseParasite"/>
        </authorList>
    </citation>
    <scope>IDENTIFICATION</scope>
</reference>
<protein>
    <submittedName>
        <fullName evidence="2">Uncharacterized protein</fullName>
    </submittedName>
</protein>
<organism evidence="1 2">
    <name type="scientific">Parascaris univalens</name>
    <name type="common">Nematode worm</name>
    <dbReference type="NCBI Taxonomy" id="6257"/>
    <lineage>
        <taxon>Eukaryota</taxon>
        <taxon>Metazoa</taxon>
        <taxon>Ecdysozoa</taxon>
        <taxon>Nematoda</taxon>
        <taxon>Chromadorea</taxon>
        <taxon>Rhabditida</taxon>
        <taxon>Spirurina</taxon>
        <taxon>Ascaridomorpha</taxon>
        <taxon>Ascaridoidea</taxon>
        <taxon>Ascarididae</taxon>
        <taxon>Parascaris</taxon>
    </lineage>
</organism>